<evidence type="ECO:0000313" key="1">
    <source>
        <dbReference type="EMBL" id="DAD68879.1"/>
    </source>
</evidence>
<organism evidence="1">
    <name type="scientific">Siphoviridae sp. ctbrg2</name>
    <dbReference type="NCBI Taxonomy" id="2823589"/>
    <lineage>
        <taxon>Viruses</taxon>
        <taxon>Duplodnaviria</taxon>
        <taxon>Heunggongvirae</taxon>
        <taxon>Uroviricota</taxon>
        <taxon>Caudoviricetes</taxon>
    </lineage>
</organism>
<protein>
    <submittedName>
        <fullName evidence="1">Uncharacterized protein</fullName>
    </submittedName>
</protein>
<dbReference type="EMBL" id="BK014711">
    <property type="protein sequence ID" value="DAD68879.1"/>
    <property type="molecule type" value="Genomic_DNA"/>
</dbReference>
<name>A0A8S5LG47_9CAUD</name>
<proteinExistence type="predicted"/>
<sequence length="29" mass="3507">MFVRILFTHFKSILYHPLFKLSTNPLEIT</sequence>
<reference evidence="1" key="1">
    <citation type="journal article" date="2021" name="Proc. Natl. Acad. Sci. U.S.A.">
        <title>A Catalog of Tens of Thousands of Viruses from Human Metagenomes Reveals Hidden Associations with Chronic Diseases.</title>
        <authorList>
            <person name="Tisza M.J."/>
            <person name="Buck C.B."/>
        </authorList>
    </citation>
    <scope>NUCLEOTIDE SEQUENCE</scope>
    <source>
        <strain evidence="1">Ctbrg2</strain>
    </source>
</reference>
<accession>A0A8S5LG47</accession>